<dbReference type="EMBL" id="JANX01000054">
    <property type="protein sequence ID" value="KGM35015.1"/>
    <property type="molecule type" value="Genomic_DNA"/>
</dbReference>
<proteinExistence type="inferred from homology"/>
<dbReference type="GO" id="GO:0016829">
    <property type="term" value="F:lyase activity"/>
    <property type="evidence" value="ECO:0007669"/>
    <property type="project" value="InterPro"/>
</dbReference>
<comment type="caution">
    <text evidence="4">The sequence shown here is derived from an EMBL/GenBank/DDBJ whole genome shotgun (WGS) entry which is preliminary data.</text>
</comment>
<dbReference type="InterPro" id="IPR005656">
    <property type="entry name" value="MmgE_PrpD"/>
</dbReference>
<evidence type="ECO:0000259" key="2">
    <source>
        <dbReference type="Pfam" id="PF03972"/>
    </source>
</evidence>
<dbReference type="Gene3D" id="3.30.1330.120">
    <property type="entry name" value="2-methylcitrate dehydratase PrpD"/>
    <property type="match status" value="1"/>
</dbReference>
<dbReference type="Pfam" id="PF03972">
    <property type="entry name" value="MmgE_PrpD_N"/>
    <property type="match status" value="1"/>
</dbReference>
<accession>A0A0A0DAF4</accession>
<reference evidence="4 5" key="1">
    <citation type="submission" date="2014-01" db="EMBL/GenBank/DDBJ databases">
        <title>Genome sequence determination for a cystic fibrosis isolate, Inquilinus limosus.</title>
        <authorList>
            <person name="Pino M."/>
            <person name="Di Conza J."/>
            <person name="Gutkind G."/>
        </authorList>
    </citation>
    <scope>NUCLEOTIDE SEQUENCE [LARGE SCALE GENOMIC DNA]</scope>
    <source>
        <strain evidence="4 5">MP06</strain>
    </source>
</reference>
<dbReference type="PANTHER" id="PTHR16943">
    <property type="entry name" value="2-METHYLCITRATE DEHYDRATASE-RELATED"/>
    <property type="match status" value="1"/>
</dbReference>
<protein>
    <submittedName>
        <fullName evidence="4">2-methylcitrate dehydratase</fullName>
    </submittedName>
</protein>
<organism evidence="4 5">
    <name type="scientific">Inquilinus limosus MP06</name>
    <dbReference type="NCBI Taxonomy" id="1398085"/>
    <lineage>
        <taxon>Bacteria</taxon>
        <taxon>Pseudomonadati</taxon>
        <taxon>Pseudomonadota</taxon>
        <taxon>Alphaproteobacteria</taxon>
        <taxon>Rhodospirillales</taxon>
        <taxon>Rhodospirillaceae</taxon>
        <taxon>Inquilinus</taxon>
    </lineage>
</organism>
<dbReference type="Proteomes" id="UP000029995">
    <property type="component" value="Unassembled WGS sequence"/>
</dbReference>
<dbReference type="AlphaFoldDB" id="A0A0A0DAF4"/>
<feature type="domain" description="MmgE/PrpD C-terminal" evidence="3">
    <location>
        <begin position="66"/>
        <end position="227"/>
    </location>
</feature>
<evidence type="ECO:0000313" key="4">
    <source>
        <dbReference type="EMBL" id="KGM35015.1"/>
    </source>
</evidence>
<evidence type="ECO:0000256" key="1">
    <source>
        <dbReference type="ARBA" id="ARBA00006174"/>
    </source>
</evidence>
<sequence>HPGWAAQSGLRAALMARGGFTGPRTVLEGVHGFYKAFAPSRQPDFAPLLDGLGRDWVMAGIAFKPYACGTMTQPFIDCAIRLARQGVRAEEIVSITCNVGEGTVHRLWEDLAVKHRPPTPYAAKFSTPFCMAVGFFDGRAGFGQFTEARIRDPQVLALAAKIRYRIDPADEYPKNFTGHLAATLADGRVVEIRQPHLRGGAREPLSDAELEAKALDNLRYGGWDDEQAEAARRWCRDAFGAADLSALARFRG</sequence>
<dbReference type="InterPro" id="IPR036148">
    <property type="entry name" value="MmgE/PrpD_sf"/>
</dbReference>
<dbReference type="InterPro" id="IPR042183">
    <property type="entry name" value="MmgE/PrpD_sf_1"/>
</dbReference>
<feature type="domain" description="MmgE/PrpD N-terminal" evidence="2">
    <location>
        <begin position="1"/>
        <end position="45"/>
    </location>
</feature>
<dbReference type="InterPro" id="IPR042188">
    <property type="entry name" value="MmgE/PrpD_sf_2"/>
</dbReference>
<dbReference type="InterPro" id="IPR045337">
    <property type="entry name" value="MmgE_PrpD_C"/>
</dbReference>
<evidence type="ECO:0000313" key="5">
    <source>
        <dbReference type="Proteomes" id="UP000029995"/>
    </source>
</evidence>
<dbReference type="Gene3D" id="1.10.4100.10">
    <property type="entry name" value="2-methylcitrate dehydratase PrpD"/>
    <property type="match status" value="1"/>
</dbReference>
<feature type="non-terminal residue" evidence="4">
    <location>
        <position position="1"/>
    </location>
</feature>
<evidence type="ECO:0000259" key="3">
    <source>
        <dbReference type="Pfam" id="PF19305"/>
    </source>
</evidence>
<dbReference type="InterPro" id="IPR045336">
    <property type="entry name" value="MmgE_PrpD_N"/>
</dbReference>
<comment type="similarity">
    <text evidence="1">Belongs to the PrpD family.</text>
</comment>
<dbReference type="SUPFAM" id="SSF103378">
    <property type="entry name" value="2-methylcitrate dehydratase PrpD"/>
    <property type="match status" value="1"/>
</dbReference>
<gene>
    <name evidence="4" type="ORF">P409_07000</name>
</gene>
<dbReference type="RefSeq" id="WP_034833520.1">
    <property type="nucleotide sequence ID" value="NZ_JANX01000054.1"/>
</dbReference>
<dbReference type="OrthoDB" id="5415580at2"/>
<dbReference type="PANTHER" id="PTHR16943:SF8">
    <property type="entry name" value="2-METHYLCITRATE DEHYDRATASE"/>
    <property type="match status" value="1"/>
</dbReference>
<dbReference type="Pfam" id="PF19305">
    <property type="entry name" value="MmgE_PrpD_C"/>
    <property type="match status" value="1"/>
</dbReference>
<name>A0A0A0DAF4_9PROT</name>